<dbReference type="Gene3D" id="1.20.1280.50">
    <property type="match status" value="1"/>
</dbReference>
<proteinExistence type="predicted"/>
<dbReference type="SUPFAM" id="SSF52047">
    <property type="entry name" value="RNI-like"/>
    <property type="match status" value="1"/>
</dbReference>
<sequence length="608" mass="67881">MDMDNKKIDIPDVCKDCACINHQVACYDYDVLPSLADAPSLEHLSDTNDAPCPAEVQSLRGFLDGVKRTIDETHRATSSLIAKESYILGQLDGVRRELESLCERRSMLLRMQEETHSLLSPLRSLPSELLLAIFDQVLEDALLKHSFYSLTDLEINRARENEAQLGTLLRVCRRWRAEIIATPRLWSKILIDLSALPGAINLGAAESLDGDLFPKWLPYYQHVIQYVTHSQSAPVSITLYNRKPSIVPRISPAPPQALTFMLPFANRIRELQLFVPHQLIRQLSPLGHSLHALESVVISGSAGVQAAGGNDVLDTTTLFASAPRLRHLTLFDFRRIPQFAMNWKNITSFNANHTHDYGQGGLAVVQYLTLMRQMVALEACHLQCNRMYELGNSQTGDVPSLVVHYKLKRLVITCPGNDLVPKSANGLLDLLTLPALEHLEVDYCSSNRYSCEAICDMLSRSKCPLISLRVCYANLGAELIFLQETPTLEELWLENVHDTAHLGEGLSTQLFMALSTDDKNAVVPLPRLKTLHCSGVKITSGRAWADMVLSRWSSKRCTMMNDLSIRWLTVDTQADGRFVGPIMVALLAAELKERKPVGVKLALSIDRT</sequence>
<dbReference type="EMBL" id="KN880681">
    <property type="protein sequence ID" value="KIY63653.1"/>
    <property type="molecule type" value="Genomic_DNA"/>
</dbReference>
<dbReference type="Gene3D" id="3.80.10.10">
    <property type="entry name" value="Ribonuclease Inhibitor"/>
    <property type="match status" value="1"/>
</dbReference>
<name>A0A0D7AZ53_9AGAR</name>
<accession>A0A0D7AZ53</accession>
<reference evidence="1 2" key="1">
    <citation type="journal article" date="2015" name="Fungal Genet. Biol.">
        <title>Evolution of novel wood decay mechanisms in Agaricales revealed by the genome sequences of Fistulina hepatica and Cylindrobasidium torrendii.</title>
        <authorList>
            <person name="Floudas D."/>
            <person name="Held B.W."/>
            <person name="Riley R."/>
            <person name="Nagy L.G."/>
            <person name="Koehler G."/>
            <person name="Ransdell A.S."/>
            <person name="Younus H."/>
            <person name="Chow J."/>
            <person name="Chiniquy J."/>
            <person name="Lipzen A."/>
            <person name="Tritt A."/>
            <person name="Sun H."/>
            <person name="Haridas S."/>
            <person name="LaButti K."/>
            <person name="Ohm R.A."/>
            <person name="Kues U."/>
            <person name="Blanchette R.A."/>
            <person name="Grigoriev I.V."/>
            <person name="Minto R.E."/>
            <person name="Hibbett D.S."/>
        </authorList>
    </citation>
    <scope>NUCLEOTIDE SEQUENCE [LARGE SCALE GENOMIC DNA]</scope>
    <source>
        <strain evidence="1 2">FP15055 ss-10</strain>
    </source>
</reference>
<dbReference type="InterPro" id="IPR032675">
    <property type="entry name" value="LRR_dom_sf"/>
</dbReference>
<organism evidence="1 2">
    <name type="scientific">Cylindrobasidium torrendii FP15055 ss-10</name>
    <dbReference type="NCBI Taxonomy" id="1314674"/>
    <lineage>
        <taxon>Eukaryota</taxon>
        <taxon>Fungi</taxon>
        <taxon>Dikarya</taxon>
        <taxon>Basidiomycota</taxon>
        <taxon>Agaricomycotina</taxon>
        <taxon>Agaricomycetes</taxon>
        <taxon>Agaricomycetidae</taxon>
        <taxon>Agaricales</taxon>
        <taxon>Marasmiineae</taxon>
        <taxon>Physalacriaceae</taxon>
        <taxon>Cylindrobasidium</taxon>
    </lineage>
</organism>
<evidence type="ECO:0000313" key="1">
    <source>
        <dbReference type="EMBL" id="KIY63653.1"/>
    </source>
</evidence>
<evidence type="ECO:0000313" key="2">
    <source>
        <dbReference type="Proteomes" id="UP000054007"/>
    </source>
</evidence>
<gene>
    <name evidence="1" type="ORF">CYLTODRAFT_425907</name>
</gene>
<dbReference type="STRING" id="1314674.A0A0D7AZ53"/>
<protein>
    <submittedName>
        <fullName evidence="1">Uncharacterized protein</fullName>
    </submittedName>
</protein>
<dbReference type="OrthoDB" id="2842336at2759"/>
<dbReference type="Proteomes" id="UP000054007">
    <property type="component" value="Unassembled WGS sequence"/>
</dbReference>
<dbReference type="AlphaFoldDB" id="A0A0D7AZ53"/>
<keyword evidence="2" id="KW-1185">Reference proteome</keyword>